<sequence length="198" mass="21369">MTTPFYEIVTYTVADAGEADSSRAAVQEMLATFPGFIHWAPFTGADNAGARVDLVAWRSPEEARSAASAVGSAPEFAGFRASVNNLVSMEHYRLPPGAQHPVVSEGGVEIGRFRLKPGVNEGDMRKAHAAMVENYLASQTGWRRQHLIKLDEGVFLDLAFADTRVSAETICSSWSGQADCDAFLALIEPEGMEFGTVL</sequence>
<gene>
    <name evidence="1" type="ORF">XINFAN_04157</name>
</gene>
<name>A0A3P5XGN1_9RHOB</name>
<evidence type="ECO:0000313" key="2">
    <source>
        <dbReference type="Proteomes" id="UP000277498"/>
    </source>
</evidence>
<dbReference type="Proteomes" id="UP000277498">
    <property type="component" value="Unassembled WGS sequence"/>
</dbReference>
<keyword evidence="2" id="KW-1185">Reference proteome</keyword>
<accession>A0A3P5XGN1</accession>
<organism evidence="1 2">
    <name type="scientific">Pseudogemmobacter humi</name>
    <dbReference type="NCBI Taxonomy" id="2483812"/>
    <lineage>
        <taxon>Bacteria</taxon>
        <taxon>Pseudomonadati</taxon>
        <taxon>Pseudomonadota</taxon>
        <taxon>Alphaproteobacteria</taxon>
        <taxon>Rhodobacterales</taxon>
        <taxon>Paracoccaceae</taxon>
        <taxon>Pseudogemmobacter</taxon>
    </lineage>
</organism>
<reference evidence="1 2" key="1">
    <citation type="submission" date="2018-11" db="EMBL/GenBank/DDBJ databases">
        <authorList>
            <person name="Criscuolo A."/>
        </authorList>
    </citation>
    <scope>NUCLEOTIDE SEQUENCE [LARGE SCALE GENOMIC DNA]</scope>
    <source>
        <strain evidence="1">ACIP111625</strain>
    </source>
</reference>
<dbReference type="AlphaFoldDB" id="A0A3P5XGN1"/>
<dbReference type="EMBL" id="UXAW01000138">
    <property type="protein sequence ID" value="VDC33956.1"/>
    <property type="molecule type" value="Genomic_DNA"/>
</dbReference>
<dbReference type="OrthoDB" id="8419030at2"/>
<dbReference type="RefSeq" id="WP_124088816.1">
    <property type="nucleotide sequence ID" value="NZ_UXAW01000138.1"/>
</dbReference>
<proteinExistence type="predicted"/>
<protein>
    <recommendedName>
        <fullName evidence="3">ABM domain-containing protein</fullName>
    </recommendedName>
</protein>
<evidence type="ECO:0008006" key="3">
    <source>
        <dbReference type="Google" id="ProtNLM"/>
    </source>
</evidence>
<evidence type="ECO:0000313" key="1">
    <source>
        <dbReference type="EMBL" id="VDC33956.1"/>
    </source>
</evidence>